<evidence type="ECO:0000313" key="4">
    <source>
        <dbReference type="Proteomes" id="UP000002412"/>
    </source>
</evidence>
<dbReference type="Pfam" id="PF06406">
    <property type="entry name" value="StbA_N"/>
    <property type="match status" value="1"/>
</dbReference>
<dbReference type="EMBL" id="CP000719">
    <property type="protein sequence ID" value="ABS45637.1"/>
    <property type="molecule type" value="Genomic_DNA"/>
</dbReference>
<dbReference type="InterPro" id="IPR043129">
    <property type="entry name" value="ATPase_NBD"/>
</dbReference>
<dbReference type="InterPro" id="IPR009440">
    <property type="entry name" value="ParM/StbA_N"/>
</dbReference>
<keyword evidence="3" id="KW-0614">Plasmid</keyword>
<geneLocation type="plasmid" evidence="4">
    <name>plasmid_153kb</name>
</geneLocation>
<name>A0A0U1QTC8_YERP3</name>
<dbReference type="HOGENOM" id="CLU_064031_0_0_6"/>
<proteinExistence type="predicted"/>
<dbReference type="Proteomes" id="UP000002412">
    <property type="component" value="Plasmid p_153kb"/>
</dbReference>
<accession>A0A0U1QTC8</accession>
<feature type="domain" description="Plasmid segregation protein ParM/StbA N-terminal" evidence="1">
    <location>
        <begin position="20"/>
        <end position="119"/>
    </location>
</feature>
<dbReference type="InterPro" id="IPR049067">
    <property type="entry name" value="MreB-like_C"/>
</dbReference>
<evidence type="ECO:0000259" key="2">
    <source>
        <dbReference type="Pfam" id="PF21522"/>
    </source>
</evidence>
<reference evidence="3 4" key="1">
    <citation type="journal article" date="2007" name="PLoS Genet.">
        <title>The complete genome sequence of Yersinia pseudotuberculosis IP31758, the causative agent of Far East scarlet-like fever.</title>
        <authorList>
            <person name="Eppinger M."/>
            <person name="Rosovitz M.J."/>
            <person name="Fricke W.F."/>
            <person name="Rasko D.A."/>
            <person name="Kokorina G."/>
            <person name="Fayolle C."/>
            <person name="Lindler L.E."/>
            <person name="Carniel E."/>
            <person name="Ravel J."/>
        </authorList>
    </citation>
    <scope>NUCLEOTIDE SEQUENCE [LARGE SCALE GENOMIC DNA]</scope>
    <source>
        <strain evidence="3 4">IP 31758</strain>
        <plasmid evidence="4">Plasmid plasmid_153kb</plasmid>
    </source>
</reference>
<dbReference type="AlphaFoldDB" id="A0A0U1QTC8"/>
<evidence type="ECO:0000259" key="1">
    <source>
        <dbReference type="Pfam" id="PF06406"/>
    </source>
</evidence>
<organism evidence="3 4">
    <name type="scientific">Yersinia pseudotuberculosis serotype O:1b (strain IP 31758)</name>
    <dbReference type="NCBI Taxonomy" id="349747"/>
    <lineage>
        <taxon>Bacteria</taxon>
        <taxon>Pseudomonadati</taxon>
        <taxon>Pseudomonadota</taxon>
        <taxon>Gammaproteobacteria</taxon>
        <taxon>Enterobacterales</taxon>
        <taxon>Yersiniaceae</taxon>
        <taxon>Yersinia</taxon>
    </lineage>
</organism>
<dbReference type="SUPFAM" id="SSF53067">
    <property type="entry name" value="Actin-like ATPase domain"/>
    <property type="match status" value="2"/>
</dbReference>
<gene>
    <name evidence="3" type="ordered locus">YpsIP31758_B0106</name>
</gene>
<protein>
    <submittedName>
        <fullName evidence="3">Plasmid stability protein StbA family protein</fullName>
    </submittedName>
</protein>
<evidence type="ECO:0000313" key="3">
    <source>
        <dbReference type="EMBL" id="ABS45637.1"/>
    </source>
</evidence>
<dbReference type="KEGG" id="ypi:YpsIP31758_B0106"/>
<dbReference type="CDD" id="cd24022">
    <property type="entry name" value="ASKHA_NBD_ParM_R1-like"/>
    <property type="match status" value="1"/>
</dbReference>
<dbReference type="Gene3D" id="3.30.420.40">
    <property type="match status" value="2"/>
</dbReference>
<sequence length="316" mass="34640">MFSIPSRASYDVSIINIEGNDKSFIFETHNNKKFTVDESVPSPLDTRNIAIPYPVSDLNRVLVHAALINAGYAGKDVHINTGLPVSHYYKPSTEINQTLVEQKKANLMHPVRCGIDGSLPVANIIANEVCSEGVAAYVDQLLDADGNTTEQYEEMYNSVVGVVDIGGHTTDCAVLLPKMVINMTRSGSSEVGVLNLYDGIKTAVAAKFGINSSSITKRQIESALNTGKIMISRQAIDVSDIVNTEKTRLFDQIIMAINEVIGTDEDIEKLIFVGGGSIVFEDYLRDHYKSIIIPEHPEFANARGMMKLVKYIPKSN</sequence>
<dbReference type="InterPro" id="IPR056367">
    <property type="entry name" value="ASKHA_NBD_ParM_R1-like"/>
</dbReference>
<feature type="domain" description="Actin homologue MreB-like C-terminal" evidence="2">
    <location>
        <begin position="162"/>
        <end position="285"/>
    </location>
</feature>
<dbReference type="Pfam" id="PF21522">
    <property type="entry name" value="MreB-like_C"/>
    <property type="match status" value="1"/>
</dbReference>